<comment type="similarity">
    <text evidence="9">Belongs to the class-III pyridoxal-phosphate-dependent aminotransferase family. BioA subfamily.</text>
</comment>
<name>A0ABT0YPR1_9BURK</name>
<dbReference type="InterPro" id="IPR015421">
    <property type="entry name" value="PyrdxlP-dep_Trfase_major"/>
</dbReference>
<dbReference type="EC" id="2.6.1.62" evidence="9"/>
<comment type="caution">
    <text evidence="11">The sequence shown here is derived from an EMBL/GenBank/DDBJ whole genome shotgun (WGS) entry which is preliminary data.</text>
</comment>
<sequence>MDDRNPAPRPGGNASWQRRSRASVWHPCTQMQRLDQVPLLPIARARGPWLEDHEGARYFDAISSWWVNLFGHGDERINAALRDQLERLEHVMLAGCTHASAVELAERLSALTGDELGHAFFASDGASAVEIALKMSFHSFRNRGLSSKQEFVCLRGGYHGETIGALAVTDVAVFRDAYDPLLMRSHLVMSPDARQALPGESAVDVARRAAGELATLFEARGDRIAAVIVEPLVQCAVGMAMHDPLYLRLVRELCDRHDVHLIADEIAVGCGRTGSFFACEQTGVWPDLLCLSKGISGGYLPLSLVLSRDAIYETFLDDNTARGFLHSHSYTGNPLACRAALAVLDRFETEPVFERNRAAAASLDTALAPLQHDARVRHLRRTGMIWAFDVEPRVAGERFSERFHLAGRRRELLIRPIGPTVYLLPPYVLDGDLARWLGERTRATLDAVLGGGAHAA</sequence>
<keyword evidence="5 9" id="KW-0949">S-adenosyl-L-methionine</keyword>
<dbReference type="PANTHER" id="PTHR42684">
    <property type="entry name" value="ADENOSYLMETHIONINE-8-AMINO-7-OXONONANOATE AMINOTRANSFERASE"/>
    <property type="match status" value="1"/>
</dbReference>
<dbReference type="Gene3D" id="3.90.1150.10">
    <property type="entry name" value="Aspartate Aminotransferase, domain 1"/>
    <property type="match status" value="1"/>
</dbReference>
<dbReference type="InterPro" id="IPR015424">
    <property type="entry name" value="PyrdxlP-dep_Trfase"/>
</dbReference>
<dbReference type="Pfam" id="PF00202">
    <property type="entry name" value="Aminotran_3"/>
    <property type="match status" value="1"/>
</dbReference>
<accession>A0ABT0YPR1</accession>
<evidence type="ECO:0000313" key="12">
    <source>
        <dbReference type="Proteomes" id="UP001165541"/>
    </source>
</evidence>
<comment type="function">
    <text evidence="9">Catalyzes the transfer of the alpha-amino group from S-adenosyl-L-methionine (SAM) to 7-keto-8-aminopelargonic acid (KAPA) to form 7,8-diaminopelargonic acid (DAPA). It is the only aminotransferase known to utilize SAM as an amino donor.</text>
</comment>
<dbReference type="CDD" id="cd00610">
    <property type="entry name" value="OAT_like"/>
    <property type="match status" value="1"/>
</dbReference>
<dbReference type="Gene3D" id="3.40.640.10">
    <property type="entry name" value="Type I PLP-dependent aspartate aminotransferase-like (Major domain)"/>
    <property type="match status" value="1"/>
</dbReference>
<dbReference type="InterPro" id="IPR005815">
    <property type="entry name" value="BioA"/>
</dbReference>
<dbReference type="GO" id="GO:0004015">
    <property type="term" value="F:adenosylmethionine-8-amino-7-oxononanoate transaminase activity"/>
    <property type="evidence" value="ECO:0007669"/>
    <property type="project" value="UniProtKB-EC"/>
</dbReference>
<dbReference type="PROSITE" id="PS00600">
    <property type="entry name" value="AA_TRANSFER_CLASS_3"/>
    <property type="match status" value="1"/>
</dbReference>
<keyword evidence="4 9" id="KW-0808">Transferase</keyword>
<evidence type="ECO:0000256" key="9">
    <source>
        <dbReference type="HAMAP-Rule" id="MF_00834"/>
    </source>
</evidence>
<dbReference type="RefSeq" id="WP_251779173.1">
    <property type="nucleotide sequence ID" value="NZ_JAMKFE010000008.1"/>
</dbReference>
<dbReference type="EMBL" id="JAMKFE010000008">
    <property type="protein sequence ID" value="MCM5680724.1"/>
    <property type="molecule type" value="Genomic_DNA"/>
</dbReference>
<dbReference type="HAMAP" id="MF_00834">
    <property type="entry name" value="BioA"/>
    <property type="match status" value="1"/>
</dbReference>
<feature type="binding site" evidence="9">
    <location>
        <position position="293"/>
    </location>
    <ligand>
        <name>substrate</name>
    </ligand>
</feature>
<dbReference type="Proteomes" id="UP001165541">
    <property type="component" value="Unassembled WGS sequence"/>
</dbReference>
<evidence type="ECO:0000256" key="1">
    <source>
        <dbReference type="ARBA" id="ARBA00001933"/>
    </source>
</evidence>
<organism evidence="11 12">
    <name type="scientific">Caldimonas mangrovi</name>
    <dbReference type="NCBI Taxonomy" id="2944811"/>
    <lineage>
        <taxon>Bacteria</taxon>
        <taxon>Pseudomonadati</taxon>
        <taxon>Pseudomonadota</taxon>
        <taxon>Betaproteobacteria</taxon>
        <taxon>Burkholderiales</taxon>
        <taxon>Sphaerotilaceae</taxon>
        <taxon>Caldimonas</taxon>
    </lineage>
</organism>
<evidence type="ECO:0000256" key="2">
    <source>
        <dbReference type="ARBA" id="ARBA00005063"/>
    </source>
</evidence>
<feature type="binding site" evidence="9">
    <location>
        <position position="65"/>
    </location>
    <ligand>
        <name>substrate</name>
    </ligand>
</feature>
<evidence type="ECO:0000256" key="7">
    <source>
        <dbReference type="ARBA" id="ARBA00022898"/>
    </source>
</evidence>
<feature type="binding site" evidence="9">
    <location>
        <position position="327"/>
    </location>
    <ligand>
        <name>substrate</name>
    </ligand>
</feature>
<evidence type="ECO:0000256" key="5">
    <source>
        <dbReference type="ARBA" id="ARBA00022691"/>
    </source>
</evidence>
<keyword evidence="9" id="KW-0963">Cytoplasm</keyword>
<protein>
    <recommendedName>
        <fullName evidence="9">Adenosylmethionine-8-amino-7-oxononanoate aminotransferase</fullName>
        <ecNumber evidence="9">2.6.1.62</ecNumber>
    </recommendedName>
    <alternativeName>
        <fullName evidence="9">7,8-diamino-pelargonic acid aminotransferase</fullName>
        <shortName evidence="9">DAPA AT</shortName>
        <shortName evidence="9">DAPA aminotransferase</shortName>
    </alternativeName>
    <alternativeName>
        <fullName evidence="9">7,8-diaminononanoate synthase</fullName>
        <shortName evidence="9">DANS</shortName>
    </alternativeName>
    <alternativeName>
        <fullName evidence="9">Diaminopelargonic acid synthase</fullName>
    </alternativeName>
</protein>
<evidence type="ECO:0000256" key="8">
    <source>
        <dbReference type="ARBA" id="ARBA00048449"/>
    </source>
</evidence>
<proteinExistence type="inferred from homology"/>
<feature type="binding site" evidence="9">
    <location>
        <position position="158"/>
    </location>
    <ligand>
        <name>substrate</name>
    </ligand>
</feature>
<dbReference type="InterPro" id="IPR049704">
    <property type="entry name" value="Aminotrans_3_PPA_site"/>
</dbReference>
<dbReference type="PANTHER" id="PTHR42684:SF17">
    <property type="entry name" value="ADENOSYLMETHIONINE-8-AMINO-7-OXONONANOATE AMINOTRANSFERASE"/>
    <property type="match status" value="1"/>
</dbReference>
<feature type="binding site" evidence="9">
    <location>
        <position position="415"/>
    </location>
    <ligand>
        <name>substrate</name>
    </ligand>
</feature>
<feature type="modified residue" description="N6-(pyridoxal phosphate)lysine" evidence="9">
    <location>
        <position position="293"/>
    </location>
</feature>
<comment type="subunit">
    <text evidence="9">Homodimer.</text>
</comment>
<comment type="subcellular location">
    <subcellularLocation>
        <location evidence="9">Cytoplasm</location>
    </subcellularLocation>
</comment>
<keyword evidence="7 9" id="KW-0663">Pyridoxal phosphate</keyword>
<dbReference type="InterPro" id="IPR005814">
    <property type="entry name" value="Aminotrans_3"/>
</dbReference>
<gene>
    <name evidence="9 11" type="primary">bioA</name>
    <name evidence="11" type="ORF">M8A51_14455</name>
</gene>
<comment type="cofactor">
    <cofactor evidence="1 9">
        <name>pyridoxal 5'-phosphate</name>
        <dbReference type="ChEBI" id="CHEBI:597326"/>
    </cofactor>
</comment>
<feature type="binding site" evidence="9">
    <location>
        <begin position="125"/>
        <end position="126"/>
    </location>
    <ligand>
        <name>pyridoxal 5'-phosphate</name>
        <dbReference type="ChEBI" id="CHEBI:597326"/>
    </ligand>
</feature>
<keyword evidence="12" id="KW-1185">Reference proteome</keyword>
<feature type="binding site" evidence="9">
    <location>
        <begin position="328"/>
        <end position="329"/>
    </location>
    <ligand>
        <name>pyridoxal 5'-phosphate</name>
        <dbReference type="ChEBI" id="CHEBI:597326"/>
    </ligand>
</feature>
<feature type="site" description="Participates in the substrate recognition with KAPA and in a stacking interaction with the adenine ring of SAM" evidence="9">
    <location>
        <position position="28"/>
    </location>
</feature>
<reference evidence="11" key="1">
    <citation type="submission" date="2022-05" db="EMBL/GenBank/DDBJ databases">
        <title>Schlegelella sp. nov., isolated from mangrove soil.</title>
        <authorList>
            <person name="Liu Y."/>
            <person name="Ge X."/>
            <person name="Liu W."/>
        </authorList>
    </citation>
    <scope>NUCLEOTIDE SEQUENCE</scope>
    <source>
        <strain evidence="11">S2-27</strain>
    </source>
</reference>
<evidence type="ECO:0000313" key="11">
    <source>
        <dbReference type="EMBL" id="MCM5680724.1"/>
    </source>
</evidence>
<evidence type="ECO:0000256" key="10">
    <source>
        <dbReference type="SAM" id="MobiDB-lite"/>
    </source>
</evidence>
<comment type="pathway">
    <text evidence="2 9">Cofactor biosynthesis; biotin biosynthesis; 7,8-diaminononanoate from 8-amino-7-oxononanoate (SAM route): step 1/1.</text>
</comment>
<comment type="catalytic activity">
    <reaction evidence="8 9">
        <text>(8S)-8-amino-7-oxononanoate + S-adenosyl-L-methionine = S-adenosyl-4-methylsulfanyl-2-oxobutanoate + (7R,8S)-7,8-diammoniononanoate</text>
        <dbReference type="Rhea" id="RHEA:16861"/>
        <dbReference type="ChEBI" id="CHEBI:16490"/>
        <dbReference type="ChEBI" id="CHEBI:59789"/>
        <dbReference type="ChEBI" id="CHEBI:149468"/>
        <dbReference type="ChEBI" id="CHEBI:149469"/>
        <dbReference type="EC" id="2.6.1.62"/>
    </reaction>
</comment>
<evidence type="ECO:0000256" key="6">
    <source>
        <dbReference type="ARBA" id="ARBA00022756"/>
    </source>
</evidence>
<feature type="region of interest" description="Disordered" evidence="10">
    <location>
        <begin position="1"/>
        <end position="20"/>
    </location>
</feature>
<evidence type="ECO:0000256" key="3">
    <source>
        <dbReference type="ARBA" id="ARBA00022576"/>
    </source>
</evidence>
<dbReference type="NCBIfam" id="TIGR00508">
    <property type="entry name" value="bioA"/>
    <property type="match status" value="1"/>
</dbReference>
<evidence type="ECO:0000256" key="4">
    <source>
        <dbReference type="ARBA" id="ARBA00022679"/>
    </source>
</evidence>
<feature type="binding site" evidence="9">
    <location>
        <position position="264"/>
    </location>
    <ligand>
        <name>pyridoxal 5'-phosphate</name>
        <dbReference type="ChEBI" id="CHEBI:597326"/>
    </ligand>
</feature>
<keyword evidence="3 9" id="KW-0032">Aminotransferase</keyword>
<dbReference type="InterPro" id="IPR015422">
    <property type="entry name" value="PyrdxlP-dep_Trfase_small"/>
</dbReference>
<dbReference type="SUPFAM" id="SSF53383">
    <property type="entry name" value="PLP-dependent transferases"/>
    <property type="match status" value="1"/>
</dbReference>
<keyword evidence="6 9" id="KW-0093">Biotin biosynthesis</keyword>